<organism evidence="2 3">
    <name type="scientific">Tilapia adomavirus 1</name>
    <dbReference type="NCBI Taxonomy" id="2597803"/>
    <lineage>
        <taxon>Viruses</taxon>
        <taxon>Adomaviruses</taxon>
    </lineage>
</organism>
<sequence>MTEEETCVPEGCSNNNVTFENCTFHIQGSLSIFFGATEEESSEDLFTEPSRKKKRHVAQNLTLFAGGVPPPPPLPPRTHEPRFDRGVDPADDCDGVRVSRPGDTTPYPRPETPEPELPMVMETGTVDGKSELVVGGSPAQPAAASPSGDGAAE</sequence>
<dbReference type="EMBL" id="BK010891">
    <property type="protein sequence ID" value="DAC80302.1"/>
    <property type="molecule type" value="Genomic_DNA"/>
</dbReference>
<feature type="compositionally biased region" description="Basic and acidic residues" evidence="1">
    <location>
        <begin position="77"/>
        <end position="88"/>
    </location>
</feature>
<evidence type="ECO:0000313" key="3">
    <source>
        <dbReference type="Proteomes" id="UP001237034"/>
    </source>
</evidence>
<dbReference type="Proteomes" id="UP001237034">
    <property type="component" value="Segment"/>
</dbReference>
<evidence type="ECO:0000256" key="1">
    <source>
        <dbReference type="SAM" id="MobiDB-lite"/>
    </source>
</evidence>
<feature type="region of interest" description="Disordered" evidence="1">
    <location>
        <begin position="63"/>
        <end position="153"/>
    </location>
</feature>
<reference evidence="2" key="2">
    <citation type="submission" date="2019-07" db="EMBL/GenBank/DDBJ databases">
        <authorList>
            <person name="Buck C."/>
            <person name="Tisza M."/>
        </authorList>
    </citation>
    <scope>NUCLEOTIDE SEQUENCE</scope>
    <source>
        <strain evidence="2">4065</strain>
    </source>
</reference>
<reference evidence="2" key="1">
    <citation type="journal article" date="2019" name="J. ISSAAS">
        <title>Identification of 'Missing Link' Families of Small DNA Tumor Viruses.</title>
        <authorList>
            <person name="Welch N.L."/>
            <person name="Tisza M.J."/>
            <person name="Belford A."/>
            <person name="Pastrana D.V."/>
            <person name="Pang Y.-Y.S."/>
            <person name="Schiller J.T."/>
            <person name="An P."/>
            <person name="Cantalupo P.G."/>
            <person name="Pipas J.M."/>
            <person name="Koda S."/>
            <person name="Subramaniam K."/>
            <person name="Waltzek T.B."/>
            <person name="Bian C."/>
            <person name="Shi Q."/>
            <person name="Ruan Z."/>
            <person name="Ng T.F.-F."/>
            <person name="Starrett G.J."/>
            <person name="Buck C.B."/>
        </authorList>
    </citation>
    <scope>NUCLEOTIDE SEQUENCE</scope>
    <source>
        <strain evidence="2">4065</strain>
    </source>
</reference>
<name>A0A5H3CUG8_9VIRU</name>
<protein>
    <submittedName>
        <fullName evidence="2">LO1</fullName>
    </submittedName>
</protein>
<accession>A0A5H3CUG8</accession>
<evidence type="ECO:0000313" key="2">
    <source>
        <dbReference type="EMBL" id="DAC80302.1"/>
    </source>
</evidence>
<proteinExistence type="predicted"/>
<feature type="compositionally biased region" description="Low complexity" evidence="1">
    <location>
        <begin position="135"/>
        <end position="153"/>
    </location>
</feature>